<evidence type="ECO:0000256" key="1">
    <source>
        <dbReference type="SAM" id="SignalP"/>
    </source>
</evidence>
<feature type="chain" id="PRO_5046466206" evidence="1">
    <location>
        <begin position="21"/>
        <end position="461"/>
    </location>
</feature>
<protein>
    <submittedName>
        <fullName evidence="2">DUF3472 domain-containing protein</fullName>
    </submittedName>
</protein>
<name>A0ABS8PRM1_9BACT</name>
<organism evidence="2 3">
    <name type="scientific">Niabella pedocola</name>
    <dbReference type="NCBI Taxonomy" id="1752077"/>
    <lineage>
        <taxon>Bacteria</taxon>
        <taxon>Pseudomonadati</taxon>
        <taxon>Bacteroidota</taxon>
        <taxon>Chitinophagia</taxon>
        <taxon>Chitinophagales</taxon>
        <taxon>Chitinophagaceae</taxon>
        <taxon>Niabella</taxon>
    </lineage>
</organism>
<keyword evidence="3" id="KW-1185">Reference proteome</keyword>
<dbReference type="Proteomes" id="UP001199816">
    <property type="component" value="Unassembled WGS sequence"/>
</dbReference>
<comment type="caution">
    <text evidence="2">The sequence shown here is derived from an EMBL/GenBank/DDBJ whole genome shotgun (WGS) entry which is preliminary data.</text>
</comment>
<dbReference type="RefSeq" id="WP_231005000.1">
    <property type="nucleotide sequence ID" value="NZ_JAJNEC010000005.1"/>
</dbReference>
<gene>
    <name evidence="2" type="ORF">LQ567_13275</name>
</gene>
<evidence type="ECO:0000313" key="2">
    <source>
        <dbReference type="EMBL" id="MCD2423740.1"/>
    </source>
</evidence>
<evidence type="ECO:0000313" key="3">
    <source>
        <dbReference type="Proteomes" id="UP001199816"/>
    </source>
</evidence>
<dbReference type="Pfam" id="PF11958">
    <property type="entry name" value="DUF3472"/>
    <property type="match status" value="1"/>
</dbReference>
<dbReference type="EMBL" id="JAJNEC010000005">
    <property type="protein sequence ID" value="MCD2423740.1"/>
    <property type="molecule type" value="Genomic_DNA"/>
</dbReference>
<keyword evidence="1" id="KW-0732">Signal</keyword>
<reference evidence="2 3" key="1">
    <citation type="submission" date="2021-11" db="EMBL/GenBank/DDBJ databases">
        <title>Genomic of Niabella pedocola.</title>
        <authorList>
            <person name="Wu T."/>
        </authorList>
    </citation>
    <scope>NUCLEOTIDE SEQUENCE [LARGE SCALE GENOMIC DNA]</scope>
    <source>
        <strain evidence="2 3">JCM 31011</strain>
    </source>
</reference>
<accession>A0ABS8PRM1</accession>
<proteinExistence type="predicted"/>
<feature type="signal peptide" evidence="1">
    <location>
        <begin position="1"/>
        <end position="20"/>
    </location>
</feature>
<sequence>MYRCLLLALSGFLFSLPLLRAQSPAIMGTLKQFEIPANKAYAEPFAPGDPGVSIPVGYPETRGSISRWRNKDKRVSWIVFQKPGDYDLYFDNQVTAGKKLRFKLDVSSTYPQPGQKPVSRDLVFKGTGNKDTVYGVHVKIPAEGYYKYTLTPVTDPEGAITITTLLFRTATPDGWVNFINYQSTPSVHLSFSSTEPTSKSYNWLYEEILVPEGADPLYTYYMSLGFYRGYLGIQTNTSTERRVLFSVWDSKDAEKDSSITKADFVSLVDKDPATTVKSFGGEGTGGQSFVKEANWKTGKPVQFLMHVLPQENHSVVLSAWYQVANEGWHYIASWRAPHEKRFFDGFYSFLENYGYTNGQLRREAYYYNAWGVEAASGKWINFNKVRFSNTDGKPGQRVDYEQGVSPTYPDRFYMAAGGYTPTLKTKNEMPVLKTPPSLDLKKFEARVAEALKNEGRQGIQK</sequence>
<dbReference type="InterPro" id="IPR021862">
    <property type="entry name" value="DUF3472"/>
</dbReference>